<dbReference type="GO" id="GO:0005524">
    <property type="term" value="F:ATP binding"/>
    <property type="evidence" value="ECO:0007669"/>
    <property type="project" value="UniProtKB-KW"/>
</dbReference>
<keyword evidence="7" id="KW-1185">Reference proteome</keyword>
<dbReference type="PANTHER" id="PTHR43335">
    <property type="entry name" value="ABC TRANSPORTER, ATP-BINDING PROTEIN"/>
    <property type="match status" value="1"/>
</dbReference>
<dbReference type="Pfam" id="PF00005">
    <property type="entry name" value="ABC_tran"/>
    <property type="match status" value="1"/>
</dbReference>
<feature type="domain" description="ABC transporter" evidence="5">
    <location>
        <begin position="10"/>
        <end position="234"/>
    </location>
</feature>
<evidence type="ECO:0000256" key="2">
    <source>
        <dbReference type="ARBA" id="ARBA00022448"/>
    </source>
</evidence>
<proteinExistence type="inferred from homology"/>
<comment type="similarity">
    <text evidence="1">Belongs to the ABC transporter superfamily.</text>
</comment>
<reference evidence="6 7" key="1">
    <citation type="submission" date="2020-08" db="EMBL/GenBank/DDBJ databases">
        <title>A novel species.</title>
        <authorList>
            <person name="Gao J."/>
        </authorList>
    </citation>
    <scope>NUCLEOTIDE SEQUENCE [LARGE SCALE GENOMIC DNA]</scope>
    <source>
        <strain evidence="6 7">CRXT-G-22</strain>
    </source>
</reference>
<evidence type="ECO:0000256" key="4">
    <source>
        <dbReference type="ARBA" id="ARBA00022840"/>
    </source>
</evidence>
<dbReference type="InterPro" id="IPR017871">
    <property type="entry name" value="ABC_transporter-like_CS"/>
</dbReference>
<organism evidence="6 7">
    <name type="scientific">Streptomyces roseirectus</name>
    <dbReference type="NCBI Taxonomy" id="2768066"/>
    <lineage>
        <taxon>Bacteria</taxon>
        <taxon>Bacillati</taxon>
        <taxon>Actinomycetota</taxon>
        <taxon>Actinomycetes</taxon>
        <taxon>Kitasatosporales</taxon>
        <taxon>Streptomycetaceae</taxon>
        <taxon>Streptomyces</taxon>
    </lineage>
</organism>
<evidence type="ECO:0000313" key="7">
    <source>
        <dbReference type="Proteomes" id="UP000516052"/>
    </source>
</evidence>
<dbReference type="InterPro" id="IPR003593">
    <property type="entry name" value="AAA+_ATPase"/>
</dbReference>
<keyword evidence="4 6" id="KW-0067">ATP-binding</keyword>
<gene>
    <name evidence="6" type="ORF">IAG44_19675</name>
</gene>
<dbReference type="Gene3D" id="3.40.50.300">
    <property type="entry name" value="P-loop containing nucleotide triphosphate hydrolases"/>
    <property type="match status" value="1"/>
</dbReference>
<keyword evidence="3" id="KW-0547">Nucleotide-binding</keyword>
<dbReference type="PROSITE" id="PS50893">
    <property type="entry name" value="ABC_TRANSPORTER_2"/>
    <property type="match status" value="1"/>
</dbReference>
<dbReference type="Proteomes" id="UP000516052">
    <property type="component" value="Chromosome"/>
</dbReference>
<evidence type="ECO:0000313" key="6">
    <source>
        <dbReference type="EMBL" id="QNP75858.1"/>
    </source>
</evidence>
<evidence type="ECO:0000256" key="3">
    <source>
        <dbReference type="ARBA" id="ARBA00022741"/>
    </source>
</evidence>
<dbReference type="InterPro" id="IPR027417">
    <property type="entry name" value="P-loop_NTPase"/>
</dbReference>
<dbReference type="GO" id="GO:0016887">
    <property type="term" value="F:ATP hydrolysis activity"/>
    <property type="evidence" value="ECO:0007669"/>
    <property type="project" value="InterPro"/>
</dbReference>
<evidence type="ECO:0000256" key="1">
    <source>
        <dbReference type="ARBA" id="ARBA00005417"/>
    </source>
</evidence>
<dbReference type="AlphaFoldDB" id="A0A7H0ISU2"/>
<protein>
    <submittedName>
        <fullName evidence="6">ATP-binding cassette domain-containing protein</fullName>
    </submittedName>
</protein>
<evidence type="ECO:0000259" key="5">
    <source>
        <dbReference type="PROSITE" id="PS50893"/>
    </source>
</evidence>
<accession>A0A7H0ISU2</accession>
<dbReference type="PROSITE" id="PS00211">
    <property type="entry name" value="ABC_TRANSPORTER_1"/>
    <property type="match status" value="1"/>
</dbReference>
<dbReference type="SUPFAM" id="SSF52540">
    <property type="entry name" value="P-loop containing nucleoside triphosphate hydrolases"/>
    <property type="match status" value="1"/>
</dbReference>
<sequence length="306" mass="32211">MNTEHGDVLVEAAGLGRSFGTKRVVDGVDLTLRAGEVTGFVGANGAGKSTTIQLMLGLLRGEGRTRYLGRPLHAWGAPGTVVGAVLGGVAGHGGHRVRTHLRTVAAGSAASDNRVDACLAEVGLAQAARLRLAELSLGMAQRVAIAQALLGDPPVLVLDEPANGLDPHSIRWLRQFLRAEADRGRAVLVSSHLLGEMEQLADRVVVLSRGRVVAAATMAELLDRAAGRRVVSVECPELERLAELVGTSGGRLAPTDGRSATVTGLDRVRIGTLAAEHGLPLYWLHETGPSLEEFYLGIAEEEFRIS</sequence>
<keyword evidence="2" id="KW-0813">Transport</keyword>
<dbReference type="KEGG" id="sroi:IAG44_19675"/>
<dbReference type="EMBL" id="CP060828">
    <property type="protein sequence ID" value="QNP75858.1"/>
    <property type="molecule type" value="Genomic_DNA"/>
</dbReference>
<dbReference type="InterPro" id="IPR003439">
    <property type="entry name" value="ABC_transporter-like_ATP-bd"/>
</dbReference>
<dbReference type="PANTHER" id="PTHR43335:SF4">
    <property type="entry name" value="ABC TRANSPORTER, ATP-BINDING PROTEIN"/>
    <property type="match status" value="1"/>
</dbReference>
<dbReference type="SMART" id="SM00382">
    <property type="entry name" value="AAA"/>
    <property type="match status" value="1"/>
</dbReference>
<name>A0A7H0ISU2_9ACTN</name>